<keyword evidence="3" id="KW-0106">Calcium</keyword>
<evidence type="ECO:0000313" key="6">
    <source>
        <dbReference type="EMBL" id="OAI23420.1"/>
    </source>
</evidence>
<dbReference type="GO" id="GO:0005509">
    <property type="term" value="F:calcium ion binding"/>
    <property type="evidence" value="ECO:0007669"/>
    <property type="project" value="InterPro"/>
</dbReference>
<dbReference type="PANTHER" id="PTHR38340:SF1">
    <property type="entry name" value="S-LAYER PROTEIN"/>
    <property type="match status" value="1"/>
</dbReference>
<dbReference type="EMBL" id="LUUK01000060">
    <property type="protein sequence ID" value="OAI23420.1"/>
    <property type="molecule type" value="Genomic_DNA"/>
</dbReference>
<feature type="non-terminal residue" evidence="6">
    <location>
        <position position="1"/>
    </location>
</feature>
<dbReference type="InterPro" id="IPR001343">
    <property type="entry name" value="Hemolysn_Ca-bd"/>
</dbReference>
<dbReference type="InterPro" id="IPR011049">
    <property type="entry name" value="Serralysin-like_metalloprot_C"/>
</dbReference>
<dbReference type="InterPro" id="IPR031768">
    <property type="entry name" value="CBM60_xylan-bd"/>
</dbReference>
<evidence type="ECO:0000259" key="4">
    <source>
        <dbReference type="Pfam" id="PF06594"/>
    </source>
</evidence>
<dbReference type="Pfam" id="PF00353">
    <property type="entry name" value="HemolysinCabind"/>
    <property type="match status" value="5"/>
</dbReference>
<dbReference type="RefSeq" id="WP_064025896.1">
    <property type="nucleotide sequence ID" value="NZ_LUUK01000060.1"/>
</dbReference>
<gene>
    <name evidence="6" type="ORF">A1355_21595</name>
</gene>
<dbReference type="Pfam" id="PF06594">
    <property type="entry name" value="HCBP_related"/>
    <property type="match status" value="2"/>
</dbReference>
<dbReference type="STRING" id="702114.A1355_21595"/>
<protein>
    <recommendedName>
        <fullName evidence="8">Haemolysin-type calcium binding-related domain-containing protein</fullName>
    </recommendedName>
</protein>
<dbReference type="InterPro" id="IPR010566">
    <property type="entry name" value="Haemolys_ca-bd"/>
</dbReference>
<dbReference type="InterPro" id="IPR018511">
    <property type="entry name" value="Hemolysin-typ_Ca-bd_CS"/>
</dbReference>
<dbReference type="PROSITE" id="PS00330">
    <property type="entry name" value="HEMOLYSIN_CALCIUM"/>
    <property type="match status" value="4"/>
</dbReference>
<evidence type="ECO:0000256" key="2">
    <source>
        <dbReference type="ARBA" id="ARBA00022525"/>
    </source>
</evidence>
<evidence type="ECO:0000256" key="3">
    <source>
        <dbReference type="ARBA" id="ARBA00022837"/>
    </source>
</evidence>
<dbReference type="Gene3D" id="2.150.10.10">
    <property type="entry name" value="Serralysin-like metalloprotease, C-terminal"/>
    <property type="match status" value="2"/>
</dbReference>
<dbReference type="InterPro" id="IPR050557">
    <property type="entry name" value="RTX_toxin/Mannuronan_C5-epim"/>
</dbReference>
<sequence>TVKNWFSNASYRIEQIAFANGTVMTNVLVGTDGNDVLSTAGGNDYLLGGLGADTLTGGLGNDVYMLDNPGDVIIENAGEGNDSVISNMSYSLATNPNLENLTLTDTAAITATGNLLDNLLSGNSINNTLSGDAGNDVLKGQAGDDTLYGGSGNDTLYGADITDTAPATLINQLEISAKANLLNDGVGAKMDVYIDGVLKTSFSVTNTASYQSYTVDPALLGVSARRIDVAFSNDATVASPVQDRNLYIGSITVNSQTITSSANGVILDIGAGTAAFDGKNLIAGQAVLPWNAALRFNLEGNDLLDGGVGADTMRGGLGNDLYLVDDAGDVIIESADGGIDRVQVGFSYDLNHAANVENLTLTGSLAANATGNSLDNTLIGNSGNNRIDGGLGVDRMEGGLGDDTFIVDTVGEVVVEAAGGGSDTVETSISLTLGSNVEYLTLTGTAGINGTGNTLDNRLTGNSAANSLSGLAGNDTLDGQGGADTLTGGTGNDTYVLGRGYGADTVVENDATVGNADVAQFLTGVSADQLWFVHAGNNLEVSIIGTSDKLVVQNWYIGSANHVEQFKTTDGNLTLLDSQVESLVSAMAAFAPPSSGQITLPTNYQTALAPVIAANWQ</sequence>
<keyword evidence="7" id="KW-1185">Reference proteome</keyword>
<dbReference type="GO" id="GO:0005576">
    <property type="term" value="C:extracellular region"/>
    <property type="evidence" value="ECO:0007669"/>
    <property type="project" value="UniProtKB-SubCell"/>
</dbReference>
<accession>A0A177P280</accession>
<dbReference type="PANTHER" id="PTHR38340">
    <property type="entry name" value="S-LAYER PROTEIN"/>
    <property type="match status" value="1"/>
</dbReference>
<dbReference type="Proteomes" id="UP000077628">
    <property type="component" value="Unassembled WGS sequence"/>
</dbReference>
<dbReference type="Gene3D" id="2.60.60.40">
    <property type="match status" value="1"/>
</dbReference>
<evidence type="ECO:0000259" key="5">
    <source>
        <dbReference type="Pfam" id="PF16841"/>
    </source>
</evidence>
<dbReference type="AlphaFoldDB" id="A0A177P280"/>
<evidence type="ECO:0000256" key="1">
    <source>
        <dbReference type="ARBA" id="ARBA00004613"/>
    </source>
</evidence>
<comment type="caution">
    <text evidence="6">The sequence shown here is derived from an EMBL/GenBank/DDBJ whole genome shotgun (WGS) entry which is preliminary data.</text>
</comment>
<name>A0A177P280_9GAMM</name>
<evidence type="ECO:0000313" key="7">
    <source>
        <dbReference type="Proteomes" id="UP000077628"/>
    </source>
</evidence>
<comment type="subcellular location">
    <subcellularLocation>
        <location evidence="1">Secreted</location>
    </subcellularLocation>
</comment>
<feature type="domain" description="Carbohydrate binding module xylan-binding" evidence="5">
    <location>
        <begin position="173"/>
        <end position="266"/>
    </location>
</feature>
<dbReference type="PRINTS" id="PR00313">
    <property type="entry name" value="CABNDNGRPT"/>
</dbReference>
<reference evidence="7" key="1">
    <citation type="submission" date="2016-03" db="EMBL/GenBank/DDBJ databases">
        <authorList>
            <person name="Heylen K."/>
            <person name="De Vos P."/>
            <person name="Vekeman B."/>
        </authorList>
    </citation>
    <scope>NUCLEOTIDE SEQUENCE [LARGE SCALE GENOMIC DNA]</scope>
    <source>
        <strain evidence="7">R-45383</strain>
    </source>
</reference>
<dbReference type="Pfam" id="PF16841">
    <property type="entry name" value="CBM60"/>
    <property type="match status" value="1"/>
</dbReference>
<organism evidence="6 7">
    <name type="scientific">Methylomonas koyamae</name>
    <dbReference type="NCBI Taxonomy" id="702114"/>
    <lineage>
        <taxon>Bacteria</taxon>
        <taxon>Pseudomonadati</taxon>
        <taxon>Pseudomonadota</taxon>
        <taxon>Gammaproteobacteria</taxon>
        <taxon>Methylococcales</taxon>
        <taxon>Methylococcaceae</taxon>
        <taxon>Methylomonas</taxon>
    </lineage>
</organism>
<feature type="domain" description="Haemolysin-type calcium binding-related" evidence="4">
    <location>
        <begin position="1"/>
        <end position="25"/>
    </location>
</feature>
<proteinExistence type="predicted"/>
<feature type="domain" description="Haemolysin-type calcium binding-related" evidence="4">
    <location>
        <begin position="538"/>
        <end position="571"/>
    </location>
</feature>
<keyword evidence="2" id="KW-0964">Secreted</keyword>
<dbReference type="SUPFAM" id="SSF51120">
    <property type="entry name" value="beta-Roll"/>
    <property type="match status" value="3"/>
</dbReference>
<evidence type="ECO:0008006" key="8">
    <source>
        <dbReference type="Google" id="ProtNLM"/>
    </source>
</evidence>